<evidence type="ECO:0000256" key="2">
    <source>
        <dbReference type="ARBA" id="ARBA00021982"/>
    </source>
</evidence>
<accession>G9XEV8</accession>
<keyword evidence="5 9" id="KW-0067">ATP-binding</keyword>
<dbReference type="Proteomes" id="UP000003379">
    <property type="component" value="Unassembled WGS sequence"/>
</dbReference>
<dbReference type="Gene3D" id="3.30.420.110">
    <property type="entry name" value="MutS, connector domain"/>
    <property type="match status" value="1"/>
</dbReference>
<evidence type="ECO:0000256" key="7">
    <source>
        <dbReference type="ARBA" id="ARBA00023204"/>
    </source>
</evidence>
<dbReference type="FunFam" id="3.40.1170.10:FF:000001">
    <property type="entry name" value="DNA mismatch repair protein MutS"/>
    <property type="match status" value="1"/>
</dbReference>
<dbReference type="STRING" id="796937.HMPREF9630_00366"/>
<dbReference type="InterPro" id="IPR007861">
    <property type="entry name" value="DNA_mismatch_repair_MutS_clamp"/>
</dbReference>
<dbReference type="Gene3D" id="1.10.1420.10">
    <property type="match status" value="2"/>
</dbReference>
<feature type="domain" description="DNA mismatch repair proteins mutS family" evidence="11">
    <location>
        <begin position="682"/>
        <end position="698"/>
    </location>
</feature>
<proteinExistence type="inferred from homology"/>
<dbReference type="SUPFAM" id="SSF52540">
    <property type="entry name" value="P-loop containing nucleoside triphosphate hydrolases"/>
    <property type="match status" value="1"/>
</dbReference>
<dbReference type="InterPro" id="IPR005748">
    <property type="entry name" value="DNA_mismatch_repair_MutS"/>
</dbReference>
<dbReference type="PROSITE" id="PS00486">
    <property type="entry name" value="DNA_MISMATCH_REPAIR_2"/>
    <property type="match status" value="1"/>
</dbReference>
<dbReference type="Pfam" id="PF05190">
    <property type="entry name" value="MutS_IV"/>
    <property type="match status" value="1"/>
</dbReference>
<dbReference type="InterPro" id="IPR036187">
    <property type="entry name" value="DNA_mismatch_repair_MutS_sf"/>
</dbReference>
<dbReference type="InterPro" id="IPR045076">
    <property type="entry name" value="MutS"/>
</dbReference>
<comment type="similarity">
    <text evidence="1 9 10">Belongs to the DNA mismatch repair MutS family.</text>
</comment>
<dbReference type="RefSeq" id="WP_009528740.1">
    <property type="nucleotide sequence ID" value="NZ_JH414598.1"/>
</dbReference>
<dbReference type="InterPro" id="IPR016151">
    <property type="entry name" value="DNA_mismatch_repair_MutS_N"/>
</dbReference>
<dbReference type="EMBL" id="AFZG01000052">
    <property type="protein sequence ID" value="EHL17938.1"/>
    <property type="molecule type" value="Genomic_DNA"/>
</dbReference>
<dbReference type="SUPFAM" id="SSF48334">
    <property type="entry name" value="DNA repair protein MutS, domain III"/>
    <property type="match status" value="1"/>
</dbReference>
<dbReference type="InterPro" id="IPR007860">
    <property type="entry name" value="DNA_mmatch_repair_MutS_con_dom"/>
</dbReference>
<dbReference type="PIRSF" id="PIRSF037677">
    <property type="entry name" value="DNA_mis_repair_Msh6"/>
    <property type="match status" value="1"/>
</dbReference>
<evidence type="ECO:0000256" key="3">
    <source>
        <dbReference type="ARBA" id="ARBA00022741"/>
    </source>
</evidence>
<dbReference type="FunFam" id="3.40.50.300:FF:000870">
    <property type="entry name" value="MutS protein homolog 4"/>
    <property type="match status" value="1"/>
</dbReference>
<keyword evidence="4 9" id="KW-0227">DNA damage</keyword>
<dbReference type="Pfam" id="PF05192">
    <property type="entry name" value="MutS_III"/>
    <property type="match status" value="1"/>
</dbReference>
<dbReference type="GO" id="GO:0005829">
    <property type="term" value="C:cytosol"/>
    <property type="evidence" value="ECO:0007669"/>
    <property type="project" value="TreeGrafter"/>
</dbReference>
<reference evidence="12 13" key="1">
    <citation type="submission" date="2011-08" db="EMBL/GenBank/DDBJ databases">
        <title>The Genome Sequence of Eubacteriaceae bacterium CM5.</title>
        <authorList>
            <consortium name="The Broad Institute Genome Sequencing Platform"/>
            <person name="Earl A."/>
            <person name="Ward D."/>
            <person name="Feldgarden M."/>
            <person name="Gevers D."/>
            <person name="Sizova M."/>
            <person name="Hazen A."/>
            <person name="Epstein S."/>
            <person name="Young S.K."/>
            <person name="Zeng Q."/>
            <person name="Gargeya S."/>
            <person name="Fitzgerald M."/>
            <person name="Haas B."/>
            <person name="Abouelleil A."/>
            <person name="Alvarado L."/>
            <person name="Arachchi H.M."/>
            <person name="Berlin A."/>
            <person name="Brown A."/>
            <person name="Chapman S.B."/>
            <person name="Chen Z."/>
            <person name="Dunbar C."/>
            <person name="Freedman E."/>
            <person name="Gearin G."/>
            <person name="Gellesch M."/>
            <person name="Goldberg J."/>
            <person name="Griggs A."/>
            <person name="Gujja S."/>
            <person name="Heiman D."/>
            <person name="Howarth C."/>
            <person name="Larson L."/>
            <person name="Lui A."/>
            <person name="MacDonald P.J.P."/>
            <person name="Montmayeur A."/>
            <person name="Murphy C."/>
            <person name="Neiman D."/>
            <person name="Pearson M."/>
            <person name="Priest M."/>
            <person name="Roberts A."/>
            <person name="Saif S."/>
            <person name="Shea T."/>
            <person name="Shenoy N."/>
            <person name="Sisk P."/>
            <person name="Stolte C."/>
            <person name="Sykes S."/>
            <person name="Wortman J."/>
            <person name="Nusbaum C."/>
            <person name="Birren B."/>
        </authorList>
    </citation>
    <scope>NUCLEOTIDE SEQUENCE [LARGE SCALE GENOMIC DNA]</scope>
    <source>
        <strain evidence="12 13">CM5</strain>
    </source>
</reference>
<dbReference type="Gene3D" id="3.40.50.300">
    <property type="entry name" value="P-loop containing nucleotide triphosphate hydrolases"/>
    <property type="match status" value="1"/>
</dbReference>
<dbReference type="SMART" id="SM00534">
    <property type="entry name" value="MUTSac"/>
    <property type="match status" value="1"/>
</dbReference>
<evidence type="ECO:0000256" key="8">
    <source>
        <dbReference type="ARBA" id="ARBA00024647"/>
    </source>
</evidence>
<keyword evidence="6 9" id="KW-0238">DNA-binding</keyword>
<dbReference type="GO" id="GO:0005524">
    <property type="term" value="F:ATP binding"/>
    <property type="evidence" value="ECO:0007669"/>
    <property type="project" value="UniProtKB-UniRule"/>
</dbReference>
<keyword evidence="7 9" id="KW-0234">DNA repair</keyword>
<evidence type="ECO:0000259" key="11">
    <source>
        <dbReference type="PROSITE" id="PS00486"/>
    </source>
</evidence>
<dbReference type="InterPro" id="IPR000432">
    <property type="entry name" value="DNA_mismatch_repair_MutS_C"/>
</dbReference>
<dbReference type="GO" id="GO:0030983">
    <property type="term" value="F:mismatched DNA binding"/>
    <property type="evidence" value="ECO:0007669"/>
    <property type="project" value="InterPro"/>
</dbReference>
<evidence type="ECO:0000313" key="12">
    <source>
        <dbReference type="EMBL" id="EHL17938.1"/>
    </source>
</evidence>
<dbReference type="PATRIC" id="fig|796940.3.peg.1815"/>
<gene>
    <name evidence="9" type="primary">mutS</name>
    <name evidence="12" type="ORF">HMPREF9628_00536</name>
</gene>
<dbReference type="Pfam" id="PF05188">
    <property type="entry name" value="MutS_II"/>
    <property type="match status" value="1"/>
</dbReference>
<comment type="function">
    <text evidence="8 9">This protein is involved in the repair of mismatches in DNA. It is possible that it carries out the mismatch recognition step. This protein has a weak ATPase activity.</text>
</comment>
<dbReference type="Pfam" id="PF00488">
    <property type="entry name" value="MutS_V"/>
    <property type="match status" value="1"/>
</dbReference>
<dbReference type="InterPro" id="IPR017261">
    <property type="entry name" value="DNA_mismatch_repair_MutS/MSH"/>
</dbReference>
<dbReference type="InterPro" id="IPR027417">
    <property type="entry name" value="P-loop_NTPase"/>
</dbReference>
<dbReference type="InterPro" id="IPR036678">
    <property type="entry name" value="MutS_con_dom_sf"/>
</dbReference>
<dbReference type="SMART" id="SM00533">
    <property type="entry name" value="MUTSd"/>
    <property type="match status" value="1"/>
</dbReference>
<dbReference type="HAMAP" id="MF_00096">
    <property type="entry name" value="MutS"/>
    <property type="match status" value="1"/>
</dbReference>
<evidence type="ECO:0000256" key="5">
    <source>
        <dbReference type="ARBA" id="ARBA00022840"/>
    </source>
</evidence>
<feature type="binding site" evidence="9">
    <location>
        <begin position="608"/>
        <end position="615"/>
    </location>
    <ligand>
        <name>ATP</name>
        <dbReference type="ChEBI" id="CHEBI:30616"/>
    </ligand>
</feature>
<dbReference type="NCBIfam" id="NF003810">
    <property type="entry name" value="PRK05399.1"/>
    <property type="match status" value="1"/>
</dbReference>
<dbReference type="AlphaFoldDB" id="G9XEV8"/>
<dbReference type="GO" id="GO:0140664">
    <property type="term" value="F:ATP-dependent DNA damage sensor activity"/>
    <property type="evidence" value="ECO:0007669"/>
    <property type="project" value="InterPro"/>
</dbReference>
<evidence type="ECO:0000313" key="13">
    <source>
        <dbReference type="Proteomes" id="UP000003379"/>
    </source>
</evidence>
<dbReference type="Pfam" id="PF01624">
    <property type="entry name" value="MutS_I"/>
    <property type="match status" value="1"/>
</dbReference>
<comment type="caution">
    <text evidence="12">The sequence shown here is derived from an EMBL/GenBank/DDBJ whole genome shotgun (WGS) entry which is preliminary data.</text>
</comment>
<name>G9XEV8_9FIRM</name>
<evidence type="ECO:0000256" key="6">
    <source>
        <dbReference type="ARBA" id="ARBA00023125"/>
    </source>
</evidence>
<evidence type="ECO:0000256" key="4">
    <source>
        <dbReference type="ARBA" id="ARBA00022763"/>
    </source>
</evidence>
<dbReference type="SUPFAM" id="SSF53150">
    <property type="entry name" value="DNA repair protein MutS, domain II"/>
    <property type="match status" value="1"/>
</dbReference>
<dbReference type="PANTHER" id="PTHR11361">
    <property type="entry name" value="DNA MISMATCH REPAIR PROTEIN MUTS FAMILY MEMBER"/>
    <property type="match status" value="1"/>
</dbReference>
<dbReference type="Gene3D" id="3.40.1170.10">
    <property type="entry name" value="DNA repair protein MutS, domain I"/>
    <property type="match status" value="1"/>
</dbReference>
<evidence type="ECO:0000256" key="1">
    <source>
        <dbReference type="ARBA" id="ARBA00006271"/>
    </source>
</evidence>
<sequence>MENLTPMMKQYLEIKNNNKGSILFFRLGDFYEMFFDDAIETSRLLEITLTGKACGNGEKAPMCGVPYHSAKSYIQKLINFGKKVAICEQVEDPKDAKGIVKRDVVKIITPGTVLDDDMIEGSSNNYIMAIITDEDIVYMTYADITTGEVNNITTTYQEVSNIFFSVMPSEIIMDDIFLKKLKENSFKNSKIINNFLIENNVVQNTANYENIEEFISDNNLADKIPSLIQIYKYVYDTQKFFDINFFYEKNQVKYMSLDYYTIKNLELIESIRKNNSYTLFWVLNKANTSMGSRLLKQYLLKPLNDENEIRQRLNKVSSFVEHYSVSTGVSHILREVYDLERISNRIVYDTVSHRDLLNLKKSLKAVNEIKNIFKGENDSRFEELYEVLSKNDLMPIINLIERSIEEIGEDFKKEHIIKSSYDEKLAHYRDLLENTSNILIKMERDEREKTGIKNLKISYNKVFGYYIEITKAALQNFNMPSDYERRQTLVSSERFINNNLKKIEEEMLTARQGESQLESVLYKEVKEELKNFIPKIMQVAEMISQIDVYTALAKTAIENDYVKPMISTDGNIVIKNGRHPVIEKLLPNEDYVPNDTDLTKSETHIITGPNMAGKSTYMRQVAIIMLMAHIGSYVPASFAQIPIIDSIYTRIGASDDLSMGQSTFMVEMTEVSNILKNATQNSLIILDEIGRGTSTYDGMSLAFSIVEYICEHIKAKTLVSTHYHELTALESKYKNIKNYCMLVDDSKEIKFLRKIVLGKADKSYGIHVAQLADLPYEVLERANIILSKLETSEKKSSKKYNQKSEQDQVSIENFSKDNNLRIVQKIKDLNIDEYTPKQAMDLLYKIKSELR</sequence>
<dbReference type="HOGENOM" id="CLU_002472_0_2_9"/>
<dbReference type="InterPro" id="IPR007695">
    <property type="entry name" value="DNA_mismatch_repair_MutS-lik_N"/>
</dbReference>
<evidence type="ECO:0000256" key="10">
    <source>
        <dbReference type="RuleBase" id="RU003756"/>
    </source>
</evidence>
<dbReference type="NCBIfam" id="TIGR01070">
    <property type="entry name" value="mutS1"/>
    <property type="match status" value="1"/>
</dbReference>
<protein>
    <recommendedName>
        <fullName evidence="2 9">DNA mismatch repair protein MutS</fullName>
    </recommendedName>
</protein>
<dbReference type="CDD" id="cd03284">
    <property type="entry name" value="ABC_MutS1"/>
    <property type="match status" value="1"/>
</dbReference>
<dbReference type="GO" id="GO:0006298">
    <property type="term" value="P:mismatch repair"/>
    <property type="evidence" value="ECO:0007669"/>
    <property type="project" value="UniProtKB-UniRule"/>
</dbReference>
<dbReference type="InterPro" id="IPR007696">
    <property type="entry name" value="DNA_mismatch_repair_MutS_core"/>
</dbReference>
<dbReference type="SUPFAM" id="SSF55271">
    <property type="entry name" value="DNA repair protein MutS, domain I"/>
    <property type="match status" value="1"/>
</dbReference>
<organism evidence="12 13">
    <name type="scientific">Peptoanaerobacter stomatis</name>
    <dbReference type="NCBI Taxonomy" id="796937"/>
    <lineage>
        <taxon>Bacteria</taxon>
        <taxon>Bacillati</taxon>
        <taxon>Bacillota</taxon>
        <taxon>Clostridia</taxon>
        <taxon>Peptostreptococcales</taxon>
        <taxon>Filifactoraceae</taxon>
        <taxon>Peptoanaerobacter</taxon>
    </lineage>
</organism>
<dbReference type="GO" id="GO:0003684">
    <property type="term" value="F:damaged DNA binding"/>
    <property type="evidence" value="ECO:0007669"/>
    <property type="project" value="UniProtKB-UniRule"/>
</dbReference>
<evidence type="ECO:0000256" key="9">
    <source>
        <dbReference type="HAMAP-Rule" id="MF_00096"/>
    </source>
</evidence>
<dbReference type="PANTHER" id="PTHR11361:SF34">
    <property type="entry name" value="DNA MISMATCH REPAIR PROTEIN MSH1, MITOCHONDRIAL"/>
    <property type="match status" value="1"/>
</dbReference>
<keyword evidence="3 9" id="KW-0547">Nucleotide-binding</keyword>